<feature type="region of interest" description="Disordered" evidence="1">
    <location>
        <begin position="52"/>
        <end position="71"/>
    </location>
</feature>
<feature type="region of interest" description="Disordered" evidence="1">
    <location>
        <begin position="87"/>
        <end position="116"/>
    </location>
</feature>
<evidence type="ECO:0000313" key="2">
    <source>
        <dbReference type="EMBL" id="KIK40080.1"/>
    </source>
</evidence>
<feature type="region of interest" description="Disordered" evidence="1">
    <location>
        <begin position="307"/>
        <end position="333"/>
    </location>
</feature>
<organism evidence="2 3">
    <name type="scientific">Suillus luteus UH-Slu-Lm8-n1</name>
    <dbReference type="NCBI Taxonomy" id="930992"/>
    <lineage>
        <taxon>Eukaryota</taxon>
        <taxon>Fungi</taxon>
        <taxon>Dikarya</taxon>
        <taxon>Basidiomycota</taxon>
        <taxon>Agaricomycotina</taxon>
        <taxon>Agaricomycetes</taxon>
        <taxon>Agaricomycetidae</taxon>
        <taxon>Boletales</taxon>
        <taxon>Suillineae</taxon>
        <taxon>Suillaceae</taxon>
        <taxon>Suillus</taxon>
    </lineage>
</organism>
<evidence type="ECO:0000256" key="1">
    <source>
        <dbReference type="SAM" id="MobiDB-lite"/>
    </source>
</evidence>
<evidence type="ECO:0000313" key="3">
    <source>
        <dbReference type="Proteomes" id="UP000054485"/>
    </source>
</evidence>
<feature type="region of interest" description="Disordered" evidence="1">
    <location>
        <begin position="231"/>
        <end position="274"/>
    </location>
</feature>
<dbReference type="InParanoid" id="A0A0C9ZQV4"/>
<name>A0A0C9ZQV4_9AGAM</name>
<feature type="compositionally biased region" description="Polar residues" evidence="1">
    <location>
        <begin position="322"/>
        <end position="333"/>
    </location>
</feature>
<dbReference type="Proteomes" id="UP000054485">
    <property type="component" value="Unassembled WGS sequence"/>
</dbReference>
<feature type="compositionally biased region" description="Acidic residues" evidence="1">
    <location>
        <begin position="254"/>
        <end position="266"/>
    </location>
</feature>
<dbReference type="OrthoDB" id="2565191at2759"/>
<feature type="region of interest" description="Disordered" evidence="1">
    <location>
        <begin position="1"/>
        <end position="47"/>
    </location>
</feature>
<dbReference type="AlphaFoldDB" id="A0A0C9ZQV4"/>
<dbReference type="EMBL" id="KN835316">
    <property type="protein sequence ID" value="KIK40080.1"/>
    <property type="molecule type" value="Genomic_DNA"/>
</dbReference>
<protein>
    <submittedName>
        <fullName evidence="2">Uncharacterized protein</fullName>
    </submittedName>
</protein>
<gene>
    <name evidence="2" type="ORF">CY34DRAFT_807568</name>
</gene>
<dbReference type="STRING" id="930992.A0A0C9ZQV4"/>
<reference evidence="2 3" key="1">
    <citation type="submission" date="2014-04" db="EMBL/GenBank/DDBJ databases">
        <authorList>
            <consortium name="DOE Joint Genome Institute"/>
            <person name="Kuo A."/>
            <person name="Ruytinx J."/>
            <person name="Rineau F."/>
            <person name="Colpaert J."/>
            <person name="Kohler A."/>
            <person name="Nagy L.G."/>
            <person name="Floudas D."/>
            <person name="Copeland A."/>
            <person name="Barry K.W."/>
            <person name="Cichocki N."/>
            <person name="Veneault-Fourrey C."/>
            <person name="LaButti K."/>
            <person name="Lindquist E.A."/>
            <person name="Lipzen A."/>
            <person name="Lundell T."/>
            <person name="Morin E."/>
            <person name="Murat C."/>
            <person name="Sun H."/>
            <person name="Tunlid A."/>
            <person name="Henrissat B."/>
            <person name="Grigoriev I.V."/>
            <person name="Hibbett D.S."/>
            <person name="Martin F."/>
            <person name="Nordberg H.P."/>
            <person name="Cantor M.N."/>
            <person name="Hua S.X."/>
        </authorList>
    </citation>
    <scope>NUCLEOTIDE SEQUENCE [LARGE SCALE GENOMIC DNA]</scope>
    <source>
        <strain evidence="2 3">UH-Slu-Lm8-n1</strain>
    </source>
</reference>
<proteinExistence type="predicted"/>
<feature type="region of interest" description="Disordered" evidence="1">
    <location>
        <begin position="137"/>
        <end position="174"/>
    </location>
</feature>
<accession>A0A0C9ZQV4</accession>
<dbReference type="HOGENOM" id="CLU_049346_0_0_1"/>
<keyword evidence="3" id="KW-1185">Reference proteome</keyword>
<feature type="compositionally biased region" description="Acidic residues" evidence="1">
    <location>
        <begin position="237"/>
        <end position="246"/>
    </location>
</feature>
<sequence>MSIRRKSTTHDLATLRLHPDGSRVQQSSINRRKRTAPSTVPDTRGNWIARDAGGKAAVRKTRSASAKVDDEDGELIDIRLSDELGEDQFIVGKTKKGKEKASESDEDDGTGDRTGRNFRARKRRCFTEDLSFLAPSPPRCVFPRTESISEDDSSSSSSSDSDSESDAIKIKLPDPSPELLKCIHHFASRYYQEKGVLSDRSRGYRDERKIRRFKSSVSNIHDQTTRKPALWTRDSSLDVDNDDQWEDEKHQLGDEEDEWEDEEGDGENASRNEEHKDMYKALDGSALVAIGIILQEQIAHAMTASFSGTHTQRVRRRDYSTERSSSSPSLHSD</sequence>
<reference evidence="3" key="2">
    <citation type="submission" date="2015-01" db="EMBL/GenBank/DDBJ databases">
        <title>Evolutionary Origins and Diversification of the Mycorrhizal Mutualists.</title>
        <authorList>
            <consortium name="DOE Joint Genome Institute"/>
            <consortium name="Mycorrhizal Genomics Consortium"/>
            <person name="Kohler A."/>
            <person name="Kuo A."/>
            <person name="Nagy L.G."/>
            <person name="Floudas D."/>
            <person name="Copeland A."/>
            <person name="Barry K.W."/>
            <person name="Cichocki N."/>
            <person name="Veneault-Fourrey C."/>
            <person name="LaButti K."/>
            <person name="Lindquist E.A."/>
            <person name="Lipzen A."/>
            <person name="Lundell T."/>
            <person name="Morin E."/>
            <person name="Murat C."/>
            <person name="Riley R."/>
            <person name="Ohm R."/>
            <person name="Sun H."/>
            <person name="Tunlid A."/>
            <person name="Henrissat B."/>
            <person name="Grigoriev I.V."/>
            <person name="Hibbett D.S."/>
            <person name="Martin F."/>
        </authorList>
    </citation>
    <scope>NUCLEOTIDE SEQUENCE [LARGE SCALE GENOMIC DNA]</scope>
    <source>
        <strain evidence="3">UH-Slu-Lm8-n1</strain>
    </source>
</reference>